<dbReference type="Proteomes" id="UP000218334">
    <property type="component" value="Unassembled WGS sequence"/>
</dbReference>
<name>A0A2H3BLV7_9AGAR</name>
<dbReference type="EMBL" id="KZ293454">
    <property type="protein sequence ID" value="PBK64036.1"/>
    <property type="molecule type" value="Genomic_DNA"/>
</dbReference>
<evidence type="ECO:0000313" key="2">
    <source>
        <dbReference type="Proteomes" id="UP000218334"/>
    </source>
</evidence>
<gene>
    <name evidence="1" type="ORF">ARMSODRAFT_979424</name>
</gene>
<keyword evidence="2" id="KW-1185">Reference proteome</keyword>
<evidence type="ECO:0000313" key="1">
    <source>
        <dbReference type="EMBL" id="PBK64036.1"/>
    </source>
</evidence>
<proteinExistence type="predicted"/>
<reference evidence="2" key="1">
    <citation type="journal article" date="2017" name="Nat. Ecol. Evol.">
        <title>Genome expansion and lineage-specific genetic innovations in the forest pathogenic fungi Armillaria.</title>
        <authorList>
            <person name="Sipos G."/>
            <person name="Prasanna A.N."/>
            <person name="Walter M.C."/>
            <person name="O'Connor E."/>
            <person name="Balint B."/>
            <person name="Krizsan K."/>
            <person name="Kiss B."/>
            <person name="Hess J."/>
            <person name="Varga T."/>
            <person name="Slot J."/>
            <person name="Riley R."/>
            <person name="Boka B."/>
            <person name="Rigling D."/>
            <person name="Barry K."/>
            <person name="Lee J."/>
            <person name="Mihaltcheva S."/>
            <person name="LaButti K."/>
            <person name="Lipzen A."/>
            <person name="Waldron R."/>
            <person name="Moloney N.M."/>
            <person name="Sperisen C."/>
            <person name="Kredics L."/>
            <person name="Vagvoelgyi C."/>
            <person name="Patrignani A."/>
            <person name="Fitzpatrick D."/>
            <person name="Nagy I."/>
            <person name="Doyle S."/>
            <person name="Anderson J.B."/>
            <person name="Grigoriev I.V."/>
            <person name="Gueldener U."/>
            <person name="Muensterkoetter M."/>
            <person name="Nagy L.G."/>
        </authorList>
    </citation>
    <scope>NUCLEOTIDE SEQUENCE [LARGE SCALE GENOMIC DNA]</scope>
    <source>
        <strain evidence="2">28-4</strain>
    </source>
</reference>
<organism evidence="1 2">
    <name type="scientific">Armillaria solidipes</name>
    <dbReference type="NCBI Taxonomy" id="1076256"/>
    <lineage>
        <taxon>Eukaryota</taxon>
        <taxon>Fungi</taxon>
        <taxon>Dikarya</taxon>
        <taxon>Basidiomycota</taxon>
        <taxon>Agaricomycotina</taxon>
        <taxon>Agaricomycetes</taxon>
        <taxon>Agaricomycetidae</taxon>
        <taxon>Agaricales</taxon>
        <taxon>Marasmiineae</taxon>
        <taxon>Physalacriaceae</taxon>
        <taxon>Armillaria</taxon>
    </lineage>
</organism>
<dbReference type="AlphaFoldDB" id="A0A2H3BLV7"/>
<accession>A0A2H3BLV7</accession>
<sequence>MSAENYIQRHCLARQPLRCNRAGLEDFLSRMGSIIPSITYIVKKNGISEDAMRISKDSEQHKDIQCRIAWEQEGQYLSMLGAIESLALLLRIVKAKNQIRRKVGDKSPPTSGQFALCRMEETKLAVGLLASNLGRVLNAKFVVISRCGLIKLSETYEVDGMTTSEVDIPDSVQSDEQRR</sequence>
<protein>
    <submittedName>
        <fullName evidence="1">Uncharacterized protein</fullName>
    </submittedName>
</protein>